<reference evidence="2 3" key="1">
    <citation type="submission" date="2024-09" db="EMBL/GenBank/DDBJ databases">
        <authorList>
            <person name="D'Angelo T."/>
        </authorList>
    </citation>
    <scope>NUCLEOTIDE SEQUENCE [LARGE SCALE GENOMIC DNA]</scope>
    <source>
        <strain evidence="2">SAG AM-320-E07</strain>
    </source>
</reference>
<dbReference type="EMBL" id="JBHPKH010000067">
    <property type="protein sequence ID" value="MFC1573056.1"/>
    <property type="molecule type" value="Genomic_DNA"/>
</dbReference>
<dbReference type="Proteomes" id="UP001593833">
    <property type="component" value="Unassembled WGS sequence"/>
</dbReference>
<gene>
    <name evidence="2" type="ORF">ACFL6M_05600</name>
</gene>
<sequence>ESAHLFEVTESGTTVWDYYEPGGARIARAPRYGGLANVQESDDVAFSHRVRFLPTRGNLCGHAAAFRFLASEDGEAELAVFNTIGQRIRVLMQEPVRAGQNGVVWNGRDADGRLVPSGVYLARVNLAGTSASCRVLVLK</sequence>
<evidence type="ECO:0000313" key="3">
    <source>
        <dbReference type="Proteomes" id="UP001593833"/>
    </source>
</evidence>
<comment type="caution">
    <text evidence="2">The sequence shown here is derived from an EMBL/GenBank/DDBJ whole genome shotgun (WGS) entry which is preliminary data.</text>
</comment>
<feature type="domain" description="FlgD/Vpr Ig-like" evidence="1">
    <location>
        <begin position="69"/>
        <end position="125"/>
    </location>
</feature>
<accession>A0ABV6YL45</accession>
<dbReference type="Pfam" id="PF13860">
    <property type="entry name" value="FlgD_ig"/>
    <property type="match status" value="1"/>
</dbReference>
<evidence type="ECO:0000313" key="2">
    <source>
        <dbReference type="EMBL" id="MFC1573056.1"/>
    </source>
</evidence>
<keyword evidence="3" id="KW-1185">Reference proteome</keyword>
<name>A0ABV6YL45_UNCEI</name>
<organism evidence="2 3">
    <name type="scientific">Eiseniibacteriota bacterium</name>
    <dbReference type="NCBI Taxonomy" id="2212470"/>
    <lineage>
        <taxon>Bacteria</taxon>
        <taxon>Candidatus Eiseniibacteriota</taxon>
    </lineage>
</organism>
<feature type="non-terminal residue" evidence="2">
    <location>
        <position position="1"/>
    </location>
</feature>
<evidence type="ECO:0000259" key="1">
    <source>
        <dbReference type="Pfam" id="PF13860"/>
    </source>
</evidence>
<proteinExistence type="predicted"/>
<dbReference type="InterPro" id="IPR025965">
    <property type="entry name" value="FlgD/Vpr_Ig-like"/>
</dbReference>
<dbReference type="Gene3D" id="2.60.40.4070">
    <property type="match status" value="1"/>
</dbReference>
<protein>
    <submittedName>
        <fullName evidence="2">FlgD immunoglobulin-like domain containing protein</fullName>
    </submittedName>
</protein>